<dbReference type="Proteomes" id="UP000076848">
    <property type="component" value="Unassembled WGS sequence"/>
</dbReference>
<keyword evidence="5" id="KW-1185">Reference proteome</keyword>
<dbReference type="PANTHER" id="PTHR13774">
    <property type="entry name" value="PHENAZINE BIOSYNTHESIS PROTEIN"/>
    <property type="match status" value="1"/>
</dbReference>
<dbReference type="EC" id="5.1.-.-" evidence="4"/>
<dbReference type="SUPFAM" id="SSF54506">
    <property type="entry name" value="Diaminopimelate epimerase-like"/>
    <property type="match status" value="1"/>
</dbReference>
<feature type="active site" evidence="3">
    <location>
        <position position="61"/>
    </location>
</feature>
<dbReference type="EMBL" id="FKIF01000006">
    <property type="protein sequence ID" value="SAI69600.1"/>
    <property type="molecule type" value="Genomic_DNA"/>
</dbReference>
<evidence type="ECO:0000256" key="3">
    <source>
        <dbReference type="PIRSR" id="PIRSR016184-1"/>
    </source>
</evidence>
<dbReference type="InterPro" id="IPR003719">
    <property type="entry name" value="Phenazine_PhzF-like"/>
</dbReference>
<dbReference type="GO" id="GO:0016853">
    <property type="term" value="F:isomerase activity"/>
    <property type="evidence" value="ECO:0007669"/>
    <property type="project" value="UniProtKB-KW"/>
</dbReference>
<gene>
    <name evidence="4" type="primary">yddE_2</name>
    <name evidence="4" type="ORF">SAMEA3906486_02596</name>
</gene>
<dbReference type="AlphaFoldDB" id="A0A157SGM2"/>
<keyword evidence="2 4" id="KW-0413">Isomerase</keyword>
<organism evidence="4 5">
    <name type="scientific">Bordetella ansorpii</name>
    <dbReference type="NCBI Taxonomy" id="288768"/>
    <lineage>
        <taxon>Bacteria</taxon>
        <taxon>Pseudomonadati</taxon>
        <taxon>Pseudomonadota</taxon>
        <taxon>Betaproteobacteria</taxon>
        <taxon>Burkholderiales</taxon>
        <taxon>Alcaligenaceae</taxon>
        <taxon>Bordetella</taxon>
    </lineage>
</organism>
<dbReference type="GO" id="GO:0005737">
    <property type="term" value="C:cytoplasm"/>
    <property type="evidence" value="ECO:0007669"/>
    <property type="project" value="TreeGrafter"/>
</dbReference>
<evidence type="ECO:0000313" key="4">
    <source>
        <dbReference type="EMBL" id="SAI69600.1"/>
    </source>
</evidence>
<name>A0A157SGM2_9BORD</name>
<dbReference type="STRING" id="288768.SAMEA3906486_02596"/>
<dbReference type="Pfam" id="PF02567">
    <property type="entry name" value="PhzC-PhzF"/>
    <property type="match status" value="1"/>
</dbReference>
<dbReference type="RefSeq" id="WP_066127582.1">
    <property type="nucleotide sequence ID" value="NZ_FKIF01000006.1"/>
</dbReference>
<dbReference type="NCBIfam" id="TIGR00654">
    <property type="entry name" value="PhzF_family"/>
    <property type="match status" value="1"/>
</dbReference>
<protein>
    <submittedName>
        <fullName evidence="4">Hypotheticals protein</fullName>
        <ecNumber evidence="4">5.1.-.-</ecNumber>
    </submittedName>
</protein>
<proteinExistence type="inferred from homology"/>
<sequence length="293" mass="31333">MTDPRLTRPAPKPSARSAALLRVFVDPARPSHGGNPVPLVLDARGMAASDMQALAARYGHESAFVFPAETEGHLRRLRFFVPAHEMEMCGHATVGALWALRQWRQWTTPQARVQTLSGHVDIEWDDAAGRAWISQPAVTTSGLTAEQCRAIAHVLRIDPDLPGLDMVNASTSRVKTLVRLPSVAALDALRPDFDAMRALCEAIGSTGLYPYALADGGACARQFPKASGYPEDAATGIAAAALWGYLSETGHVPADGIFTVRQGVAMGSPSAIQLRPRGDGSGCWLSGETQWLT</sequence>
<dbReference type="PANTHER" id="PTHR13774:SF39">
    <property type="entry name" value="BIOSYNTHESIS PROTEIN, PUTATIVE-RELATED"/>
    <property type="match status" value="1"/>
</dbReference>
<comment type="similarity">
    <text evidence="1">Belongs to the PhzF family.</text>
</comment>
<dbReference type="Gene3D" id="3.10.310.10">
    <property type="entry name" value="Diaminopimelate Epimerase, Chain A, domain 1"/>
    <property type="match status" value="2"/>
</dbReference>
<evidence type="ECO:0000256" key="1">
    <source>
        <dbReference type="ARBA" id="ARBA00008270"/>
    </source>
</evidence>
<evidence type="ECO:0000256" key="2">
    <source>
        <dbReference type="ARBA" id="ARBA00023235"/>
    </source>
</evidence>
<reference evidence="4 5" key="1">
    <citation type="submission" date="2016-04" db="EMBL/GenBank/DDBJ databases">
        <authorList>
            <consortium name="Pathogen Informatics"/>
        </authorList>
    </citation>
    <scope>NUCLEOTIDE SEQUENCE [LARGE SCALE GENOMIC DNA]</scope>
    <source>
        <strain evidence="4 5">H050680373</strain>
    </source>
</reference>
<accession>A0A157SGM2</accession>
<dbReference type="OrthoDB" id="9788221at2"/>
<evidence type="ECO:0000313" key="5">
    <source>
        <dbReference type="Proteomes" id="UP000076848"/>
    </source>
</evidence>
<dbReference type="PIRSF" id="PIRSF016184">
    <property type="entry name" value="PhzC_PhzF"/>
    <property type="match status" value="1"/>
</dbReference>